<dbReference type="EMBL" id="LRPU01000108">
    <property type="protein sequence ID" value="KXA10222.1"/>
    <property type="molecule type" value="Genomic_DNA"/>
</dbReference>
<keyword evidence="1" id="KW-0812">Transmembrane</keyword>
<feature type="transmembrane region" description="Helical" evidence="1">
    <location>
        <begin position="124"/>
        <end position="142"/>
    </location>
</feature>
<evidence type="ECO:0000313" key="2">
    <source>
        <dbReference type="EMBL" id="KXA10222.1"/>
    </source>
</evidence>
<feature type="transmembrane region" description="Helical" evidence="1">
    <location>
        <begin position="51"/>
        <end position="74"/>
    </location>
</feature>
<dbReference type="AlphaFoldDB" id="A0A133N1Q1"/>
<comment type="caution">
    <text evidence="2">The sequence shown here is derived from an EMBL/GenBank/DDBJ whole genome shotgun (WGS) entry which is preliminary data.</text>
</comment>
<keyword evidence="1" id="KW-1133">Transmembrane helix</keyword>
<gene>
    <name evidence="2" type="ORF">HMPREF3222_02131</name>
</gene>
<organism evidence="2 3">
    <name type="scientific">Clostridium perfringens</name>
    <dbReference type="NCBI Taxonomy" id="1502"/>
    <lineage>
        <taxon>Bacteria</taxon>
        <taxon>Bacillati</taxon>
        <taxon>Bacillota</taxon>
        <taxon>Clostridia</taxon>
        <taxon>Eubacteriales</taxon>
        <taxon>Clostridiaceae</taxon>
        <taxon>Clostridium</taxon>
    </lineage>
</organism>
<evidence type="ECO:0000256" key="1">
    <source>
        <dbReference type="SAM" id="Phobius"/>
    </source>
</evidence>
<proteinExistence type="predicted"/>
<feature type="non-terminal residue" evidence="2">
    <location>
        <position position="1"/>
    </location>
</feature>
<name>A0A133N1Q1_CLOPF</name>
<dbReference type="RefSeq" id="WP_196489543.1">
    <property type="nucleotide sequence ID" value="NZ_KQ956247.1"/>
</dbReference>
<reference evidence="2 3" key="1">
    <citation type="submission" date="2016-01" db="EMBL/GenBank/DDBJ databases">
        <authorList>
            <person name="Oliw E.H."/>
        </authorList>
    </citation>
    <scope>NUCLEOTIDE SEQUENCE [LARGE SCALE GENOMIC DNA]</scope>
    <source>
        <strain evidence="2 3">MJR7757A</strain>
    </source>
</reference>
<evidence type="ECO:0000313" key="3">
    <source>
        <dbReference type="Proteomes" id="UP000070646"/>
    </source>
</evidence>
<feature type="transmembrane region" description="Helical" evidence="1">
    <location>
        <begin position="20"/>
        <end position="45"/>
    </location>
</feature>
<dbReference type="Proteomes" id="UP000070646">
    <property type="component" value="Unassembled WGS sequence"/>
</dbReference>
<sequence length="150" mass="17466">IYISDMRNLRRNKNYGMYILAKNIFSLNIVAFIVFIVSLANFIITGHVNSLVYYLTLLDLGISIIMFNNFIFIFHNKPSELRDNEYSAIKNIELGYKDLIESAPSLISVALVFLFYKYIGLRSIIYTIIAWIFSVIFLRMKLKESLSINK</sequence>
<protein>
    <submittedName>
        <fullName evidence="2">Uncharacterized protein</fullName>
    </submittedName>
</protein>
<accession>A0A133N1Q1</accession>
<keyword evidence="1" id="KW-0472">Membrane</keyword>
<dbReference type="PATRIC" id="fig|1502.174.peg.2145"/>